<reference evidence="1" key="1">
    <citation type="submission" date="2022-07" db="EMBL/GenBank/DDBJ databases">
        <title>Bombella genomes.</title>
        <authorList>
            <person name="Harer L."/>
            <person name="Styblova S."/>
            <person name="Ehrmann M."/>
        </authorList>
    </citation>
    <scope>NUCLEOTIDE SEQUENCE</scope>
    <source>
        <strain evidence="1">TMW 2.2559</strain>
    </source>
</reference>
<dbReference type="EMBL" id="JANIDV010000004">
    <property type="protein sequence ID" value="MCX5616802.1"/>
    <property type="molecule type" value="Genomic_DNA"/>
</dbReference>
<dbReference type="Proteomes" id="UP001165633">
    <property type="component" value="Unassembled WGS sequence"/>
</dbReference>
<gene>
    <name evidence="1" type="ORF">NQF87_07435</name>
</gene>
<comment type="caution">
    <text evidence="1">The sequence shown here is derived from an EMBL/GenBank/DDBJ whole genome shotgun (WGS) entry which is preliminary data.</text>
</comment>
<protein>
    <recommendedName>
        <fullName evidence="3">Flagellin C-terminal domain-containing protein</fullName>
    </recommendedName>
</protein>
<proteinExistence type="predicted"/>
<evidence type="ECO:0008006" key="3">
    <source>
        <dbReference type="Google" id="ProtNLM"/>
    </source>
</evidence>
<evidence type="ECO:0000313" key="1">
    <source>
        <dbReference type="EMBL" id="MCX5616802.1"/>
    </source>
</evidence>
<organism evidence="1 2">
    <name type="scientific">Bombella dulcis</name>
    <dbReference type="NCBI Taxonomy" id="2967339"/>
    <lineage>
        <taxon>Bacteria</taxon>
        <taxon>Pseudomonadati</taxon>
        <taxon>Pseudomonadota</taxon>
        <taxon>Alphaproteobacteria</taxon>
        <taxon>Acetobacterales</taxon>
        <taxon>Acetobacteraceae</taxon>
        <taxon>Bombella</taxon>
    </lineage>
</organism>
<dbReference type="RefSeq" id="WP_266127772.1">
    <property type="nucleotide sequence ID" value="NZ_JANIDV010000004.1"/>
</dbReference>
<evidence type="ECO:0000313" key="2">
    <source>
        <dbReference type="Proteomes" id="UP001165633"/>
    </source>
</evidence>
<sequence>MNVFSFFLSVFTGQATNQLIHMNTTIGVTQNTLTRRQGIYSSVQLSIKEQLSNNLDVNLAEVATRSSDLSLQLKASFSLIADMKNMSLADYL</sequence>
<accession>A0ABT3WG80</accession>
<dbReference type="SUPFAM" id="SSF64518">
    <property type="entry name" value="Phase 1 flagellin"/>
    <property type="match status" value="1"/>
</dbReference>
<name>A0ABT3WG80_9PROT</name>
<keyword evidence="2" id="KW-1185">Reference proteome</keyword>